<reference evidence="1 2" key="1">
    <citation type="submission" date="2020-08" db="EMBL/GenBank/DDBJ databases">
        <authorList>
            <person name="Newling K."/>
            <person name="Davey J."/>
            <person name="Forrester S."/>
        </authorList>
    </citation>
    <scope>NUCLEOTIDE SEQUENCE [LARGE SCALE GENOMIC DNA]</scope>
    <source>
        <strain evidence="2">Crithidia deanei Carvalho (ATCC PRA-265)</strain>
    </source>
</reference>
<keyword evidence="2" id="KW-1185">Reference proteome</keyword>
<gene>
    <name evidence="1" type="ORF">ADEAN_000450300</name>
</gene>
<dbReference type="AlphaFoldDB" id="A0A7G2CC58"/>
<proteinExistence type="predicted"/>
<evidence type="ECO:0000313" key="1">
    <source>
        <dbReference type="EMBL" id="CAD2217025.1"/>
    </source>
</evidence>
<organism evidence="1 2">
    <name type="scientific">Angomonas deanei</name>
    <dbReference type="NCBI Taxonomy" id="59799"/>
    <lineage>
        <taxon>Eukaryota</taxon>
        <taxon>Discoba</taxon>
        <taxon>Euglenozoa</taxon>
        <taxon>Kinetoplastea</taxon>
        <taxon>Metakinetoplastina</taxon>
        <taxon>Trypanosomatida</taxon>
        <taxon>Trypanosomatidae</taxon>
        <taxon>Strigomonadinae</taxon>
        <taxon>Angomonas</taxon>
    </lineage>
</organism>
<dbReference type="EMBL" id="LR877152">
    <property type="protein sequence ID" value="CAD2217025.1"/>
    <property type="molecule type" value="Genomic_DNA"/>
</dbReference>
<sequence length="76" mass="8670">MGSEEALNRGVQVMGINFSIRLFLNYMMANLLTFPLYTYQLRFCLAIRPYAKRVFSPFSKTKRTTSTIPKAPSPSS</sequence>
<evidence type="ECO:0000313" key="2">
    <source>
        <dbReference type="Proteomes" id="UP000515908"/>
    </source>
</evidence>
<protein>
    <submittedName>
        <fullName evidence="1">Uncharacterized protein</fullName>
    </submittedName>
</protein>
<name>A0A7G2CC58_9TRYP</name>
<accession>A0A7G2CC58</accession>
<dbReference type="Proteomes" id="UP000515908">
    <property type="component" value="Chromosome 08"/>
</dbReference>
<dbReference type="VEuPathDB" id="TriTrypDB:ADEAN_000450300"/>